<keyword evidence="4" id="KW-1185">Reference proteome</keyword>
<gene>
    <name evidence="2" type="ORF">HINF_LOCUS49032</name>
    <name evidence="3" type="ORF">HINF_LOCUS53792</name>
</gene>
<dbReference type="Proteomes" id="UP001642409">
    <property type="component" value="Unassembled WGS sequence"/>
</dbReference>
<evidence type="ECO:0000313" key="4">
    <source>
        <dbReference type="Proteomes" id="UP001642409"/>
    </source>
</evidence>
<proteinExistence type="predicted"/>
<reference evidence="3 4" key="2">
    <citation type="submission" date="2024-07" db="EMBL/GenBank/DDBJ databases">
        <authorList>
            <person name="Akdeniz Z."/>
        </authorList>
    </citation>
    <scope>NUCLEOTIDE SEQUENCE [LARGE SCALE GENOMIC DNA]</scope>
</reference>
<keyword evidence="1" id="KW-0175">Coiled coil</keyword>
<sequence>MFLQTTQVMRGVIKRYIAEKACKQITSDESHFPKQRIQYTRIFIGNNYITLPQKQNISKQAKILYDVISNKKRSSLELQMFEQALQNIELKYQFMNIKLLCNYRYSENSVKEYCVYNMIQQDKVQRNSHTISDNEFQSLVR</sequence>
<evidence type="ECO:0000313" key="2">
    <source>
        <dbReference type="EMBL" id="CAI9961387.1"/>
    </source>
</evidence>
<dbReference type="EMBL" id="CAXDID020000276">
    <property type="protein sequence ID" value="CAL6069048.1"/>
    <property type="molecule type" value="Genomic_DNA"/>
</dbReference>
<evidence type="ECO:0000256" key="1">
    <source>
        <dbReference type="SAM" id="Coils"/>
    </source>
</evidence>
<accession>A0AA86QQX6</accession>
<name>A0AA86QQX6_9EUKA</name>
<comment type="caution">
    <text evidence="2">The sequence shown here is derived from an EMBL/GenBank/DDBJ whole genome shotgun (WGS) entry which is preliminary data.</text>
</comment>
<dbReference type="AlphaFoldDB" id="A0AA86QQX6"/>
<dbReference type="EMBL" id="CATOUU010000940">
    <property type="protein sequence ID" value="CAI9961387.1"/>
    <property type="molecule type" value="Genomic_DNA"/>
</dbReference>
<protein>
    <submittedName>
        <fullName evidence="3">Hypothetical_protein</fullName>
    </submittedName>
</protein>
<evidence type="ECO:0000313" key="3">
    <source>
        <dbReference type="EMBL" id="CAL6069048.1"/>
    </source>
</evidence>
<organism evidence="2">
    <name type="scientific">Hexamita inflata</name>
    <dbReference type="NCBI Taxonomy" id="28002"/>
    <lineage>
        <taxon>Eukaryota</taxon>
        <taxon>Metamonada</taxon>
        <taxon>Diplomonadida</taxon>
        <taxon>Hexamitidae</taxon>
        <taxon>Hexamitinae</taxon>
        <taxon>Hexamita</taxon>
    </lineage>
</organism>
<reference evidence="2" key="1">
    <citation type="submission" date="2023-06" db="EMBL/GenBank/DDBJ databases">
        <authorList>
            <person name="Kurt Z."/>
        </authorList>
    </citation>
    <scope>NUCLEOTIDE SEQUENCE</scope>
</reference>
<feature type="coiled-coil region" evidence="1">
    <location>
        <begin position="71"/>
        <end position="98"/>
    </location>
</feature>